<dbReference type="GO" id="GO:0008113">
    <property type="term" value="F:peptide-methionine (S)-S-oxide reductase activity"/>
    <property type="evidence" value="ECO:0007669"/>
    <property type="project" value="UniProtKB-EC"/>
</dbReference>
<dbReference type="Gene3D" id="3.30.1060.10">
    <property type="entry name" value="Peptide methionine sulphoxide reductase MsrA"/>
    <property type="match status" value="1"/>
</dbReference>
<dbReference type="InterPro" id="IPR002569">
    <property type="entry name" value="Met_Sox_Rdtase_MsrA_dom"/>
</dbReference>
<proteinExistence type="inferred from homology"/>
<evidence type="ECO:0000256" key="4">
    <source>
        <dbReference type="ARBA" id="ARBA00030273"/>
    </source>
</evidence>
<evidence type="ECO:0000256" key="3">
    <source>
        <dbReference type="ARBA" id="ARBA00023002"/>
    </source>
</evidence>
<dbReference type="SUPFAM" id="SSF55068">
    <property type="entry name" value="Peptide methionine sulfoxide reductase"/>
    <property type="match status" value="1"/>
</dbReference>
<accession>A0AAX4NYA4</accession>
<dbReference type="PANTHER" id="PTHR42799:SF26">
    <property type="entry name" value="PEPTIDE-METHIONINE (S)-S-OXIDE REDUCTASE"/>
    <property type="match status" value="1"/>
</dbReference>
<evidence type="ECO:0000256" key="5">
    <source>
        <dbReference type="ARBA" id="ARBA00030643"/>
    </source>
</evidence>
<name>A0AAX4NYA4_9CHLO</name>
<dbReference type="HAMAP" id="MF_01401">
    <property type="entry name" value="MsrA"/>
    <property type="match status" value="1"/>
</dbReference>
<dbReference type="PANTHER" id="PTHR42799">
    <property type="entry name" value="MITOCHONDRIAL PEPTIDE METHIONINE SULFOXIDE REDUCTASE"/>
    <property type="match status" value="1"/>
</dbReference>
<evidence type="ECO:0000313" key="7">
    <source>
        <dbReference type="EMBL" id="WZN59077.1"/>
    </source>
</evidence>
<evidence type="ECO:0000313" key="8">
    <source>
        <dbReference type="Proteomes" id="UP001472866"/>
    </source>
</evidence>
<organism evidence="7 8">
    <name type="scientific">Chloropicon roscoffensis</name>
    <dbReference type="NCBI Taxonomy" id="1461544"/>
    <lineage>
        <taxon>Eukaryota</taxon>
        <taxon>Viridiplantae</taxon>
        <taxon>Chlorophyta</taxon>
        <taxon>Chloropicophyceae</taxon>
        <taxon>Chloropicales</taxon>
        <taxon>Chloropicaceae</taxon>
        <taxon>Chloropicon</taxon>
    </lineage>
</organism>
<protein>
    <recommendedName>
        <fullName evidence="2">peptide-methionine (S)-S-oxide reductase</fullName>
        <ecNumber evidence="2">1.8.4.11</ecNumber>
    </recommendedName>
    <alternativeName>
        <fullName evidence="5">Peptide-methionine (S)-S-oxide reductase</fullName>
    </alternativeName>
    <alternativeName>
        <fullName evidence="4">Protein-methionine-S-oxide reductase</fullName>
    </alternativeName>
</protein>
<reference evidence="7 8" key="1">
    <citation type="submission" date="2024-03" db="EMBL/GenBank/DDBJ databases">
        <title>Complete genome sequence of the green alga Chloropicon roscoffensis RCC1871.</title>
        <authorList>
            <person name="Lemieux C."/>
            <person name="Pombert J.-F."/>
            <person name="Otis C."/>
            <person name="Turmel M."/>
        </authorList>
    </citation>
    <scope>NUCLEOTIDE SEQUENCE [LARGE SCALE GENOMIC DNA]</scope>
    <source>
        <strain evidence="7 8">RCC1871</strain>
    </source>
</reference>
<sequence length="248" mass="26233">MKTASATLRSTICGGVRARARAARQPSAEGCRRLAGAGPPGAGARSTGVVTRALAGASAGTVCLFGFGGGKAQAKMADWPPEGNTFPLATFAAGCFWGVELRFQRVPGVQKTAVGYIQGEVDNPTYEMICSGMTGHTEAVQMTYDPSVVSFAELCDAFYAGHNPRQKNGQGGDIGTQYRSGIYVHDEEQRRVAEEKKAGVEGAVTEIETAATFWPAEEYHQQYLEKGGRFGSGQNAAKGCTDKIRCYG</sequence>
<dbReference type="InterPro" id="IPR036509">
    <property type="entry name" value="Met_Sox_Rdtase_MsrA_sf"/>
</dbReference>
<evidence type="ECO:0000256" key="1">
    <source>
        <dbReference type="ARBA" id="ARBA00005591"/>
    </source>
</evidence>
<dbReference type="EMBL" id="CP151501">
    <property type="protein sequence ID" value="WZN59077.1"/>
    <property type="molecule type" value="Genomic_DNA"/>
</dbReference>
<feature type="domain" description="Peptide methionine sulphoxide reductase MsrA" evidence="6">
    <location>
        <begin position="89"/>
        <end position="226"/>
    </location>
</feature>
<dbReference type="Proteomes" id="UP001472866">
    <property type="component" value="Chromosome 01"/>
</dbReference>
<gene>
    <name evidence="7" type="ORF">HKI87_01g06020</name>
</gene>
<evidence type="ECO:0000259" key="6">
    <source>
        <dbReference type="Pfam" id="PF01625"/>
    </source>
</evidence>
<comment type="similarity">
    <text evidence="1">Belongs to the MsrA Met sulfoxide reductase family.</text>
</comment>
<dbReference type="GO" id="GO:0034599">
    <property type="term" value="P:cellular response to oxidative stress"/>
    <property type="evidence" value="ECO:0007669"/>
    <property type="project" value="TreeGrafter"/>
</dbReference>
<keyword evidence="8" id="KW-1185">Reference proteome</keyword>
<dbReference type="GO" id="GO:0005737">
    <property type="term" value="C:cytoplasm"/>
    <property type="evidence" value="ECO:0007669"/>
    <property type="project" value="TreeGrafter"/>
</dbReference>
<keyword evidence="3" id="KW-0560">Oxidoreductase</keyword>
<dbReference type="NCBIfam" id="TIGR00401">
    <property type="entry name" value="msrA"/>
    <property type="match status" value="1"/>
</dbReference>
<dbReference type="Pfam" id="PF01625">
    <property type="entry name" value="PMSR"/>
    <property type="match status" value="1"/>
</dbReference>
<dbReference type="InterPro" id="IPR050162">
    <property type="entry name" value="MsrA_MetSO_reductase"/>
</dbReference>
<evidence type="ECO:0000256" key="2">
    <source>
        <dbReference type="ARBA" id="ARBA00012502"/>
    </source>
</evidence>
<dbReference type="EC" id="1.8.4.11" evidence="2"/>
<dbReference type="AlphaFoldDB" id="A0AAX4NYA4"/>